<accession>A0ABW7UT11</accession>
<evidence type="ECO:0000259" key="2">
    <source>
        <dbReference type="Pfam" id="PF04738"/>
    </source>
</evidence>
<feature type="region of interest" description="Disordered" evidence="1">
    <location>
        <begin position="706"/>
        <end position="732"/>
    </location>
</feature>
<dbReference type="Pfam" id="PF04738">
    <property type="entry name" value="Lant_dehydr_N"/>
    <property type="match status" value="1"/>
</dbReference>
<feature type="domain" description="Thiopeptide-type bacteriocin biosynthesis" evidence="3">
    <location>
        <begin position="740"/>
        <end position="1010"/>
    </location>
</feature>
<dbReference type="RefSeq" id="WP_398718261.1">
    <property type="nucleotide sequence ID" value="NZ_JBIRWE010000004.1"/>
</dbReference>
<organism evidence="4 5">
    <name type="scientific">Streptomyces pathocidini</name>
    <dbReference type="NCBI Taxonomy" id="1650571"/>
    <lineage>
        <taxon>Bacteria</taxon>
        <taxon>Bacillati</taxon>
        <taxon>Actinomycetota</taxon>
        <taxon>Actinomycetes</taxon>
        <taxon>Kitasatosporales</taxon>
        <taxon>Streptomycetaceae</taxon>
        <taxon>Streptomyces</taxon>
    </lineage>
</organism>
<feature type="region of interest" description="Disordered" evidence="1">
    <location>
        <begin position="347"/>
        <end position="377"/>
    </location>
</feature>
<dbReference type="InterPro" id="IPR006827">
    <property type="entry name" value="Lant_deHydtase_N"/>
</dbReference>
<dbReference type="Pfam" id="PF14028">
    <property type="entry name" value="Lant_dehydr_C"/>
    <property type="match status" value="1"/>
</dbReference>
<dbReference type="InterPro" id="IPR023809">
    <property type="entry name" value="Thiopep_bacteriocin_synth_dom"/>
</dbReference>
<name>A0ABW7UT11_9ACTN</name>
<dbReference type="EMBL" id="JBIRWE010000004">
    <property type="protein sequence ID" value="MFI1964652.1"/>
    <property type="molecule type" value="Genomic_DNA"/>
</dbReference>
<sequence>MEADRLTEYLREVAADPVFAEAVALSSPSLARRWHEILGQQQSPRLKDLRRVSRALTAYRLRMSTRCTPFGIMAGVAVARIAEETSKVTLRLGSAHRLAVRPESDWLTALAAGWERRPEILRHLRVMANNLCFTRGERLVLPYVPENTDGSRTGEEAVREVSVRYTAAVRAARERARTPVAYADLERHLCDLFPQAARESVAGMLVQLVAKGLLLTELRPPADADDPIRHVLTALAPSGLPEVQELEAIAQALADCSAQTPGEGGRLWQKATSRIRRLRPVDRAVHVDLALDAQVRLPPSVGVEAERAATLLWRLAPDTPGAEPLRHYHEAFVERYGLGQTVPVKDLLNPDTGLGAPAGYQQPPSNRPLPQQEPRDDERDRLLLDLAQDALMAGEREVVLTDEHPAVIRLSRDGGTPPASLEMFTRLVAETPAALRSGEFRLVVDSAIDRAGASFGRFAYLLHGQDRSSLAALAAAPRGEGEQDAVRAQLAFQSRYGRAANVTQTPRLLHPLIPVGVYAKEGIDLDDLAVCADSRRLFLVRLSDSQEITPAVFHMLNPRSHSPNVARFLSELPRSGVDGWRPWEWGAAAGLPHTPRVRYGRAVLALARWKPTEAIRDQDAPFGEWTRAVHAWQMRWRVPERVCVGYGDWRLELDLTQPLHLRVLRHELGRRPATEIYETLEAGPEGAGWLAGPDGAHRSELVFPMVTRPPQPRPSTAPKEARPRPWPRSSRTAHLPGGEWLYATVHCTPERHDELLTAHLPRLTAALPADVDRWFFLRYRDQDHHLRLRFHGTPGTLTTALLPAVHTWAADLRSHGLIQRLTLDTYEPETARYGGPEAIAAAEHVFCADSRAVVETLGLLGNGRLPVDPLIVAAAGYVNMACAFFPQQPDEQAGAESGAHRELPWEEWLLHSFPANDAHKEFQRRRHEAISIIDPYTAWAALRAHPGGNALLSLWAQRSRTLVAYSHALRSSRSAAGAQNQVLSSLFHMHHNRLIGIDPQAEKATLAIARGALRAHRDRRRSRSEG</sequence>
<protein>
    <submittedName>
        <fullName evidence="4">Lantibiotic dehydratase</fullName>
    </submittedName>
</protein>
<evidence type="ECO:0000313" key="5">
    <source>
        <dbReference type="Proteomes" id="UP001611548"/>
    </source>
</evidence>
<gene>
    <name evidence="4" type="ORF">ACH429_11120</name>
</gene>
<evidence type="ECO:0000256" key="1">
    <source>
        <dbReference type="SAM" id="MobiDB-lite"/>
    </source>
</evidence>
<reference evidence="4 5" key="1">
    <citation type="submission" date="2024-10" db="EMBL/GenBank/DDBJ databases">
        <title>The Natural Products Discovery Center: Release of the First 8490 Sequenced Strains for Exploring Actinobacteria Biosynthetic Diversity.</title>
        <authorList>
            <person name="Kalkreuter E."/>
            <person name="Kautsar S.A."/>
            <person name="Yang D."/>
            <person name="Bader C.D."/>
            <person name="Teijaro C.N."/>
            <person name="Fluegel L."/>
            <person name="Davis C.M."/>
            <person name="Simpson J.R."/>
            <person name="Lauterbach L."/>
            <person name="Steele A.D."/>
            <person name="Gui C."/>
            <person name="Meng S."/>
            <person name="Li G."/>
            <person name="Viehrig K."/>
            <person name="Ye F."/>
            <person name="Su P."/>
            <person name="Kiefer A.F."/>
            <person name="Nichols A."/>
            <person name="Cepeda A.J."/>
            <person name="Yan W."/>
            <person name="Fan B."/>
            <person name="Jiang Y."/>
            <person name="Adhikari A."/>
            <person name="Zheng C.-J."/>
            <person name="Schuster L."/>
            <person name="Cowan T.M."/>
            <person name="Smanski M.J."/>
            <person name="Chevrette M.G."/>
            <person name="De Carvalho L.P.S."/>
            <person name="Shen B."/>
        </authorList>
    </citation>
    <scope>NUCLEOTIDE SEQUENCE [LARGE SCALE GENOMIC DNA]</scope>
    <source>
        <strain evidence="4 5">NPDC020327</strain>
    </source>
</reference>
<keyword evidence="5" id="KW-1185">Reference proteome</keyword>
<dbReference type="Proteomes" id="UP001611548">
    <property type="component" value="Unassembled WGS sequence"/>
</dbReference>
<dbReference type="NCBIfam" id="TIGR03891">
    <property type="entry name" value="thiopep_ocin"/>
    <property type="match status" value="1"/>
</dbReference>
<evidence type="ECO:0000259" key="3">
    <source>
        <dbReference type="Pfam" id="PF14028"/>
    </source>
</evidence>
<feature type="domain" description="Lantibiotic dehydratase N-terminal" evidence="2">
    <location>
        <begin position="15"/>
        <end position="664"/>
    </location>
</feature>
<comment type="caution">
    <text evidence="4">The sequence shown here is derived from an EMBL/GenBank/DDBJ whole genome shotgun (WGS) entry which is preliminary data.</text>
</comment>
<evidence type="ECO:0000313" key="4">
    <source>
        <dbReference type="EMBL" id="MFI1964652.1"/>
    </source>
</evidence>
<proteinExistence type="predicted"/>